<dbReference type="PATRIC" id="fig|74031.6.peg.1258"/>
<dbReference type="STRING" id="74031.SAMN04488077_101107"/>
<dbReference type="RefSeq" id="WP_235575726.1">
    <property type="nucleotide sequence ID" value="NZ_CP118494.1"/>
</dbReference>
<evidence type="ECO:0000313" key="3">
    <source>
        <dbReference type="Proteomes" id="UP000037046"/>
    </source>
</evidence>
<sequence>MAQADFKVRRKPTDCRVGAPFPALFEGSFEEYEQKDKTMVALPDFEREFTEAPHSFQEPAHLPEQRMIRIEASRVLRGLCGTALMASTFGVWIVPTGAGDPAMMLIKLLFSLSLFWAGMLCLFRSDRDSDLPEIALDTHARQLRVLYPQPGGRTARVMVHDLDDLTELSLCDRMLTARDRDGRQIVTLELHDARTEQTLRRALSLVA</sequence>
<dbReference type="EMBL" id="LGVV01000011">
    <property type="protein sequence ID" value="KNX42191.1"/>
    <property type="molecule type" value="Genomic_DNA"/>
</dbReference>
<proteinExistence type="predicted"/>
<reference evidence="3" key="1">
    <citation type="submission" date="2015-07" db="EMBL/GenBank/DDBJ databases">
        <title>Draft Genome Sequence of Roseovarius tolerans EL-164, a producer of N-Acylated Alanine Methyl Esters (NAMEs).</title>
        <authorList>
            <person name="Voget S."/>
            <person name="Bruns H."/>
            <person name="Wagner-Doebler I."/>
            <person name="Schulz S."/>
            <person name="Daniel R."/>
        </authorList>
    </citation>
    <scope>NUCLEOTIDE SEQUENCE [LARGE SCALE GENOMIC DNA]</scope>
    <source>
        <strain evidence="3">EL-164</strain>
    </source>
</reference>
<keyword evidence="1" id="KW-0812">Transmembrane</keyword>
<keyword evidence="1" id="KW-1133">Transmembrane helix</keyword>
<comment type="caution">
    <text evidence="2">The sequence shown here is derived from an EMBL/GenBank/DDBJ whole genome shotgun (WGS) entry which is preliminary data.</text>
</comment>
<evidence type="ECO:0000256" key="1">
    <source>
        <dbReference type="SAM" id="Phobius"/>
    </source>
</evidence>
<protein>
    <submittedName>
        <fullName evidence="2">Uncharacterized protein</fullName>
    </submittedName>
</protein>
<accession>A0A0L6CWP5</accession>
<dbReference type="Proteomes" id="UP000037046">
    <property type="component" value="Unassembled WGS sequence"/>
</dbReference>
<organism evidence="2 3">
    <name type="scientific">Roseovarius tolerans</name>
    <dbReference type="NCBI Taxonomy" id="74031"/>
    <lineage>
        <taxon>Bacteria</taxon>
        <taxon>Pseudomonadati</taxon>
        <taxon>Pseudomonadota</taxon>
        <taxon>Alphaproteobacteria</taxon>
        <taxon>Rhodobacterales</taxon>
        <taxon>Roseobacteraceae</taxon>
        <taxon>Roseovarius</taxon>
    </lineage>
</organism>
<keyword evidence="3" id="KW-1185">Reference proteome</keyword>
<name>A0A0L6CWP5_9RHOB</name>
<evidence type="ECO:0000313" key="2">
    <source>
        <dbReference type="EMBL" id="KNX42191.1"/>
    </source>
</evidence>
<dbReference type="AlphaFoldDB" id="A0A0L6CWP5"/>
<keyword evidence="1" id="KW-0472">Membrane</keyword>
<feature type="transmembrane region" description="Helical" evidence="1">
    <location>
        <begin position="75"/>
        <end position="95"/>
    </location>
</feature>
<gene>
    <name evidence="2" type="ORF">ROTO_12310</name>
</gene>
<feature type="transmembrane region" description="Helical" evidence="1">
    <location>
        <begin position="101"/>
        <end position="123"/>
    </location>
</feature>